<dbReference type="PANTHER" id="PTHR42961">
    <property type="entry name" value="IRON-SULFUR PROTEIN NUBPL"/>
    <property type="match status" value="1"/>
</dbReference>
<dbReference type="PROSITE" id="PS01215">
    <property type="entry name" value="MRP"/>
    <property type="match status" value="1"/>
</dbReference>
<dbReference type="InterPro" id="IPR044304">
    <property type="entry name" value="NUBPL-like"/>
</dbReference>
<keyword evidence="4" id="KW-0067">ATP-binding</keyword>
<keyword evidence="7" id="KW-1185">Reference proteome</keyword>
<dbReference type="PANTHER" id="PTHR42961:SF2">
    <property type="entry name" value="IRON-SULFUR PROTEIN NUBPL"/>
    <property type="match status" value="1"/>
</dbReference>
<dbReference type="EMBL" id="WJHE01000115">
    <property type="protein sequence ID" value="MST31683.1"/>
    <property type="molecule type" value="Genomic_DNA"/>
</dbReference>
<feature type="domain" description="MIP18 family-like" evidence="5">
    <location>
        <begin position="6"/>
        <end position="76"/>
    </location>
</feature>
<reference evidence="6 7" key="1">
    <citation type="submission" date="2019-11" db="EMBL/GenBank/DDBJ databases">
        <title>Acidiferrimicrobium australis gen. nov., sp. nov., an acidophilic and obligately heterotrophic, member of the Actinobacteria that catalyses dissimilatory oxido- reduction of iron isolated from metal-rich acidic water in Chile.</title>
        <authorList>
            <person name="Gonzalez D."/>
            <person name="Huber K."/>
            <person name="Hedrich S."/>
            <person name="Rojas-Villalobos C."/>
            <person name="Quatrini R."/>
            <person name="Dinamarca M.A."/>
            <person name="Schwarz A."/>
            <person name="Canales C."/>
            <person name="Nancucheo I."/>
        </authorList>
    </citation>
    <scope>NUCLEOTIDE SEQUENCE [LARGE SCALE GENOMIC DNA]</scope>
    <source>
        <strain evidence="6 7">USS-CCA1</strain>
    </source>
</reference>
<gene>
    <name evidence="6" type="ORF">GHK86_02935</name>
</gene>
<dbReference type="Pfam" id="PF10609">
    <property type="entry name" value="ParA"/>
    <property type="match status" value="1"/>
</dbReference>
<dbReference type="InterPro" id="IPR002744">
    <property type="entry name" value="MIP18-like"/>
</dbReference>
<comment type="similarity">
    <text evidence="2">In the C-terminal section; belongs to the Mrp/NBP35 ATP-binding proteins family.</text>
</comment>
<evidence type="ECO:0000259" key="5">
    <source>
        <dbReference type="Pfam" id="PF01883"/>
    </source>
</evidence>
<protein>
    <submittedName>
        <fullName evidence="6">P-loop NTPase</fullName>
    </submittedName>
</protein>
<dbReference type="Proteomes" id="UP000437736">
    <property type="component" value="Unassembled WGS sequence"/>
</dbReference>
<dbReference type="InterPro" id="IPR033756">
    <property type="entry name" value="YlxH/NBP35"/>
</dbReference>
<dbReference type="InterPro" id="IPR027417">
    <property type="entry name" value="P-loop_NTPase"/>
</dbReference>
<evidence type="ECO:0000256" key="4">
    <source>
        <dbReference type="ARBA" id="ARBA00022840"/>
    </source>
</evidence>
<evidence type="ECO:0000313" key="6">
    <source>
        <dbReference type="EMBL" id="MST31683.1"/>
    </source>
</evidence>
<comment type="caution">
    <text evidence="6">The sequence shown here is derived from an EMBL/GenBank/DDBJ whole genome shotgun (WGS) entry which is preliminary data.</text>
</comment>
<dbReference type="Gene3D" id="3.30.300.130">
    <property type="entry name" value="Fe-S cluster assembly (FSCA)"/>
    <property type="match status" value="1"/>
</dbReference>
<dbReference type="Pfam" id="PF01883">
    <property type="entry name" value="FeS_assembly_P"/>
    <property type="match status" value="1"/>
</dbReference>
<dbReference type="SUPFAM" id="SSF117916">
    <property type="entry name" value="Fe-S cluster assembly (FSCA) domain-like"/>
    <property type="match status" value="1"/>
</dbReference>
<dbReference type="InterPro" id="IPR034904">
    <property type="entry name" value="FSCA_dom_sf"/>
</dbReference>
<sequence length="281" mass="29622">MAPLDEATVRAAMRGVIDPELGADVVDLGMYQGAEISPGGHVTVRLALTTAACPLRGQLQRDVDARIGSLPGVSSVVVSTGEMGREQRRELMDRARARAQEQAPTTSIPARTRVLAVSSGKGGVGKSSVTVNLAAALAAAGRRVGLLDADIAGFSVPHMLGLEGRIEATRTSDGEGSERLRLVPVTMPVGDGHLEVLSMGFLSGEDEAIMWRGLMLNRAVQHFVEDARWGDLDYLLVDMPPGTGDIQMGLARLLPRAEMLIVTTPALAAQKVAARAADMAR</sequence>
<feature type="non-terminal residue" evidence="6">
    <location>
        <position position="281"/>
    </location>
</feature>
<proteinExistence type="inferred from homology"/>
<evidence type="ECO:0000256" key="3">
    <source>
        <dbReference type="ARBA" id="ARBA00022741"/>
    </source>
</evidence>
<dbReference type="SUPFAM" id="SSF52540">
    <property type="entry name" value="P-loop containing nucleoside triphosphate hydrolases"/>
    <property type="match status" value="1"/>
</dbReference>
<organism evidence="6 7">
    <name type="scientific">Acidiferrimicrobium australe</name>
    <dbReference type="NCBI Taxonomy" id="2664430"/>
    <lineage>
        <taxon>Bacteria</taxon>
        <taxon>Bacillati</taxon>
        <taxon>Actinomycetota</taxon>
        <taxon>Acidimicrobiia</taxon>
        <taxon>Acidimicrobiales</taxon>
        <taxon>Acidimicrobiaceae</taxon>
        <taxon>Acidiferrimicrobium</taxon>
    </lineage>
</organism>
<dbReference type="InterPro" id="IPR000808">
    <property type="entry name" value="Mrp-like_CS"/>
</dbReference>
<keyword evidence="3" id="KW-0547">Nucleotide-binding</keyword>
<evidence type="ECO:0000256" key="2">
    <source>
        <dbReference type="ARBA" id="ARBA00008205"/>
    </source>
</evidence>
<name>A0ABW9QPR5_9ACTN</name>
<accession>A0ABW9QPR5</accession>
<dbReference type="Gene3D" id="3.40.50.300">
    <property type="entry name" value="P-loop containing nucleotide triphosphate hydrolases"/>
    <property type="match status" value="1"/>
</dbReference>
<comment type="similarity">
    <text evidence="1">In the N-terminal section; belongs to the MIP18 family.</text>
</comment>
<evidence type="ECO:0000313" key="7">
    <source>
        <dbReference type="Proteomes" id="UP000437736"/>
    </source>
</evidence>
<evidence type="ECO:0000256" key="1">
    <source>
        <dbReference type="ARBA" id="ARBA00007352"/>
    </source>
</evidence>